<proteinExistence type="predicted"/>
<comment type="caution">
    <text evidence="6">The sequence shown here is derived from an EMBL/GenBank/DDBJ whole genome shotgun (WGS) entry which is preliminary data.</text>
</comment>
<feature type="transmembrane region" description="Helical" evidence="5">
    <location>
        <begin position="202"/>
        <end position="220"/>
    </location>
</feature>
<comment type="subcellular location">
    <subcellularLocation>
        <location evidence="1">Membrane</location>
        <topology evidence="1">Multi-pass membrane protein</topology>
    </subcellularLocation>
</comment>
<feature type="transmembrane region" description="Helical" evidence="5">
    <location>
        <begin position="282"/>
        <end position="299"/>
    </location>
</feature>
<keyword evidence="2 5" id="KW-0812">Transmembrane</keyword>
<accession>A0A7I8VEY1</accession>
<evidence type="ECO:0000256" key="3">
    <source>
        <dbReference type="ARBA" id="ARBA00022989"/>
    </source>
</evidence>
<protein>
    <submittedName>
        <fullName evidence="6">DgyrCDS3769</fullName>
    </submittedName>
</protein>
<evidence type="ECO:0000256" key="2">
    <source>
        <dbReference type="ARBA" id="ARBA00022692"/>
    </source>
</evidence>
<organism evidence="6 7">
    <name type="scientific">Dimorphilus gyrociliatus</name>
    <dbReference type="NCBI Taxonomy" id="2664684"/>
    <lineage>
        <taxon>Eukaryota</taxon>
        <taxon>Metazoa</taxon>
        <taxon>Spiralia</taxon>
        <taxon>Lophotrochozoa</taxon>
        <taxon>Annelida</taxon>
        <taxon>Polychaeta</taxon>
        <taxon>Polychaeta incertae sedis</taxon>
        <taxon>Dinophilidae</taxon>
        <taxon>Dimorphilus</taxon>
    </lineage>
</organism>
<gene>
    <name evidence="6" type="ORF">DGYR_LOCUS3549</name>
</gene>
<dbReference type="SUPFAM" id="SSF103473">
    <property type="entry name" value="MFS general substrate transporter"/>
    <property type="match status" value="1"/>
</dbReference>
<keyword evidence="4 5" id="KW-0472">Membrane</keyword>
<dbReference type="Proteomes" id="UP000549394">
    <property type="component" value="Unassembled WGS sequence"/>
</dbReference>
<evidence type="ECO:0000256" key="4">
    <source>
        <dbReference type="ARBA" id="ARBA00023136"/>
    </source>
</evidence>
<dbReference type="EMBL" id="CAJFCJ010000005">
    <property type="protein sequence ID" value="CAD5114726.1"/>
    <property type="molecule type" value="Genomic_DNA"/>
</dbReference>
<evidence type="ECO:0000313" key="7">
    <source>
        <dbReference type="Proteomes" id="UP000549394"/>
    </source>
</evidence>
<dbReference type="AlphaFoldDB" id="A0A7I8VEY1"/>
<dbReference type="GO" id="GO:0016020">
    <property type="term" value="C:membrane"/>
    <property type="evidence" value="ECO:0007669"/>
    <property type="project" value="UniProtKB-SubCell"/>
</dbReference>
<feature type="transmembrane region" description="Helical" evidence="5">
    <location>
        <begin position="145"/>
        <end position="162"/>
    </location>
</feature>
<evidence type="ECO:0000256" key="1">
    <source>
        <dbReference type="ARBA" id="ARBA00004141"/>
    </source>
</evidence>
<keyword evidence="7" id="KW-1185">Reference proteome</keyword>
<sequence length="435" mass="48615">MEFDDVLECVGEAMAMNFIGGKQEHWCKVPELQRLSFRRQKLIAIPNGSSKSAYVQCKTFPLNYSSYSISDFLQWNETDRQKVEATFPNVNSYSEWRFFGAISAGAISDKWGRKPAIVIFIIIKLIGGYLATFASNLILFCFGRFIMAIGTTGSGIAAYVLMQEIIDKKYRAMVGMTWTSFFSLGFALLPGIAYLIRDHRAFQFVYITPALIMLSYVFLLDESPRWLVSQGKVDKAEKILKRIAIINGRNPPQKITFDNKNNEQRQGKLVDLFRTPNIRKKTIIVSLLWFTCSLMYYGLSLNTGQLAGNIFLNTFLSAFIEIPSKLSAPTGYRTAVAIISKSGVSIAFGSTYIYSIELFPTGVRNVGLGWGSMIARISGVASPYVGGPLSNVWKPLPTTIFGLFATLSGLFTFLLPETLNRKLPETIEEGENFGK</sequence>
<feature type="transmembrane region" description="Helical" evidence="5">
    <location>
        <begin position="174"/>
        <end position="196"/>
    </location>
</feature>
<name>A0A7I8VEY1_9ANNE</name>
<feature type="transmembrane region" description="Helical" evidence="5">
    <location>
        <begin position="396"/>
        <end position="415"/>
    </location>
</feature>
<feature type="transmembrane region" description="Helical" evidence="5">
    <location>
        <begin position="117"/>
        <end position="139"/>
    </location>
</feature>
<evidence type="ECO:0000256" key="5">
    <source>
        <dbReference type="SAM" id="Phobius"/>
    </source>
</evidence>
<dbReference type="Pfam" id="PF00083">
    <property type="entry name" value="Sugar_tr"/>
    <property type="match status" value="1"/>
</dbReference>
<reference evidence="6 7" key="1">
    <citation type="submission" date="2020-08" db="EMBL/GenBank/DDBJ databases">
        <authorList>
            <person name="Hejnol A."/>
        </authorList>
    </citation>
    <scope>NUCLEOTIDE SEQUENCE [LARGE SCALE GENOMIC DNA]</scope>
</reference>
<dbReference type="InterPro" id="IPR005828">
    <property type="entry name" value="MFS_sugar_transport-like"/>
</dbReference>
<dbReference type="GO" id="GO:0022857">
    <property type="term" value="F:transmembrane transporter activity"/>
    <property type="evidence" value="ECO:0007669"/>
    <property type="project" value="InterPro"/>
</dbReference>
<dbReference type="Gene3D" id="1.20.1250.20">
    <property type="entry name" value="MFS general substrate transporter like domains"/>
    <property type="match status" value="1"/>
</dbReference>
<dbReference type="OrthoDB" id="5141738at2759"/>
<dbReference type="PANTHER" id="PTHR24064">
    <property type="entry name" value="SOLUTE CARRIER FAMILY 22 MEMBER"/>
    <property type="match status" value="1"/>
</dbReference>
<keyword evidence="3 5" id="KW-1133">Transmembrane helix</keyword>
<evidence type="ECO:0000313" key="6">
    <source>
        <dbReference type="EMBL" id="CAD5114726.1"/>
    </source>
</evidence>
<dbReference type="InterPro" id="IPR036259">
    <property type="entry name" value="MFS_trans_sf"/>
</dbReference>